<evidence type="ECO:0000313" key="2">
    <source>
        <dbReference type="Proteomes" id="UP000183015"/>
    </source>
</evidence>
<dbReference type="AlphaFoldDB" id="A0A1H7XHR2"/>
<dbReference type="Pfam" id="PF06348">
    <property type="entry name" value="DUF1059"/>
    <property type="match status" value="1"/>
</dbReference>
<dbReference type="Proteomes" id="UP000183015">
    <property type="component" value="Unassembled WGS sequence"/>
</dbReference>
<dbReference type="eggNOG" id="ENOG5030I85">
    <property type="taxonomic scope" value="Bacteria"/>
</dbReference>
<sequence length="63" mass="6698">MRKVADCRDFPSESGCTLTISGAEEEVVRAAAEHAVSVHGETDTPQLRTEIRAALKDEALTGA</sequence>
<dbReference type="RefSeq" id="WP_042449868.1">
    <property type="nucleotide sequence ID" value="NZ_BBPN01000017.1"/>
</dbReference>
<evidence type="ECO:0000313" key="1">
    <source>
        <dbReference type="EMBL" id="SEM33442.1"/>
    </source>
</evidence>
<reference evidence="2" key="1">
    <citation type="submission" date="2016-10" db="EMBL/GenBank/DDBJ databases">
        <authorList>
            <person name="Varghese N."/>
        </authorList>
    </citation>
    <scope>NUCLEOTIDE SEQUENCE [LARGE SCALE GENOMIC DNA]</scope>
    <source>
        <strain evidence="2">DSM 45096 / BCRC 16803 / CGMCC 4.1857 / CIP 109030 / JCM 12277 / KCTC 19219 / NBRC 100920 / 33214</strain>
    </source>
</reference>
<dbReference type="STRING" id="235985.SAMN05414137_12436"/>
<accession>A0A1H7XHR2</accession>
<dbReference type="EMBL" id="FOAZ01000024">
    <property type="protein sequence ID" value="SEM33442.1"/>
    <property type="molecule type" value="Genomic_DNA"/>
</dbReference>
<evidence type="ECO:0008006" key="3">
    <source>
        <dbReference type="Google" id="ProtNLM"/>
    </source>
</evidence>
<organism evidence="1 2">
    <name type="scientific">Streptacidiphilus jiangxiensis</name>
    <dbReference type="NCBI Taxonomy" id="235985"/>
    <lineage>
        <taxon>Bacteria</taxon>
        <taxon>Bacillati</taxon>
        <taxon>Actinomycetota</taxon>
        <taxon>Actinomycetes</taxon>
        <taxon>Kitasatosporales</taxon>
        <taxon>Streptomycetaceae</taxon>
        <taxon>Streptacidiphilus</taxon>
    </lineage>
</organism>
<dbReference type="InterPro" id="IPR009409">
    <property type="entry name" value="DUF1059"/>
</dbReference>
<name>A0A1H7XHR2_STRJI</name>
<keyword evidence="2" id="KW-1185">Reference proteome</keyword>
<proteinExistence type="predicted"/>
<gene>
    <name evidence="1" type="ORF">SAMN05414137_12436</name>
</gene>
<protein>
    <recommendedName>
        <fullName evidence="3">DUF1059 domain-containing protein</fullName>
    </recommendedName>
</protein>